<feature type="compositionally biased region" description="Low complexity" evidence="2">
    <location>
        <begin position="88"/>
        <end position="107"/>
    </location>
</feature>
<feature type="compositionally biased region" description="Basic and acidic residues" evidence="2">
    <location>
        <begin position="1"/>
        <end position="11"/>
    </location>
</feature>
<dbReference type="InterPro" id="IPR030379">
    <property type="entry name" value="G_SEPTIN_dom"/>
</dbReference>
<feature type="compositionally biased region" description="Polar residues" evidence="2">
    <location>
        <begin position="139"/>
        <end position="155"/>
    </location>
</feature>
<dbReference type="EMBL" id="JAUTXT010000015">
    <property type="protein sequence ID" value="KAK3675319.1"/>
    <property type="molecule type" value="Genomic_DNA"/>
</dbReference>
<evidence type="ECO:0000256" key="2">
    <source>
        <dbReference type="SAM" id="MobiDB-lite"/>
    </source>
</evidence>
<feature type="compositionally biased region" description="Basic and acidic residues" evidence="2">
    <location>
        <begin position="38"/>
        <end position="47"/>
    </location>
</feature>
<keyword evidence="1" id="KW-0342">GTP-binding</keyword>
<evidence type="ECO:0000256" key="3">
    <source>
        <dbReference type="SAM" id="Phobius"/>
    </source>
</evidence>
<proteinExistence type="inferred from homology"/>
<dbReference type="PANTHER" id="PTHR18884">
    <property type="entry name" value="SEPTIN"/>
    <property type="match status" value="1"/>
</dbReference>
<protein>
    <recommendedName>
        <fullName evidence="4">Septin-type G domain-containing protein</fullName>
    </recommendedName>
</protein>
<organism evidence="5 6">
    <name type="scientific">Recurvomyces mirabilis</name>
    <dbReference type="NCBI Taxonomy" id="574656"/>
    <lineage>
        <taxon>Eukaryota</taxon>
        <taxon>Fungi</taxon>
        <taxon>Dikarya</taxon>
        <taxon>Ascomycota</taxon>
        <taxon>Pezizomycotina</taxon>
        <taxon>Dothideomycetes</taxon>
        <taxon>Dothideomycetidae</taxon>
        <taxon>Mycosphaerellales</taxon>
        <taxon>Teratosphaeriaceae</taxon>
        <taxon>Recurvomyces</taxon>
    </lineage>
</organism>
<evidence type="ECO:0000256" key="1">
    <source>
        <dbReference type="RuleBase" id="RU004560"/>
    </source>
</evidence>
<keyword evidence="3" id="KW-1133">Transmembrane helix</keyword>
<keyword evidence="3" id="KW-0812">Transmembrane</keyword>
<comment type="similarity">
    <text evidence="1">Belongs to the TRAFAC class TrmE-Era-EngA-EngB-Septin-like GTPase superfamily. Septin GTPase family.</text>
</comment>
<comment type="caution">
    <text evidence="5">The sequence shown here is derived from an EMBL/GenBank/DDBJ whole genome shotgun (WGS) entry which is preliminary data.</text>
</comment>
<feature type="region of interest" description="Disordered" evidence="2">
    <location>
        <begin position="615"/>
        <end position="647"/>
    </location>
</feature>
<dbReference type="Pfam" id="PF00735">
    <property type="entry name" value="Septin"/>
    <property type="match status" value="1"/>
</dbReference>
<evidence type="ECO:0000313" key="6">
    <source>
        <dbReference type="Proteomes" id="UP001274830"/>
    </source>
</evidence>
<feature type="compositionally biased region" description="Low complexity" evidence="2">
    <location>
        <begin position="634"/>
        <end position="647"/>
    </location>
</feature>
<dbReference type="Gene3D" id="3.40.50.300">
    <property type="entry name" value="P-loop containing nucleotide triphosphate hydrolases"/>
    <property type="match status" value="1"/>
</dbReference>
<feature type="region of interest" description="Disordered" evidence="2">
    <location>
        <begin position="1"/>
        <end position="248"/>
    </location>
</feature>
<evidence type="ECO:0000259" key="4">
    <source>
        <dbReference type="PROSITE" id="PS51719"/>
    </source>
</evidence>
<feature type="domain" description="Septin-type G" evidence="4">
    <location>
        <begin position="271"/>
        <end position="574"/>
    </location>
</feature>
<dbReference type="Proteomes" id="UP001274830">
    <property type="component" value="Unassembled WGS sequence"/>
</dbReference>
<accession>A0AAE1C2D0</accession>
<keyword evidence="6" id="KW-1185">Reference proteome</keyword>
<sequence length="849" mass="92612">MSTTHDFDSRTIRGKKGAARGQPPFHPGPSQPSTFFLRSEKDLEKGTQRGRTASRGTMDSQEESVKTPPGSSMADSSFGVESLADTINSAFSSERSSSSRTNSVESAGPDTGGDGNVFIGRKRKAGNPVHPKIVATGQRIISSEYQPSTSASPRSLRSAESPFRSRSHLRRGSEASSINLNSQPLTPLKMSPQPNSAMPSTPRSASPKSFRLSDEECSVADETGSQAVQSSSGDDDEDVELEMSHESSMPQLVMPSIAMPTRRPFTERGRRMGRLKVMVVGSNGTGKTSLIQSFCRVCEDIVHVDPVVRGSLDSSRRQGESVGITETHASTRTYPSWWTELESRRSSARRKSSGDGVLERNLCFIDTPGLDYEGAATNVLEYVNKTVERTMNLDRMHDSEVIDVLSGDGGVQIDAALWLFDNSTTSNLDALLLEGKQKSLFEALCKCTNVVPLLARVDELDTESVQACKQRIQTTIRSLGVETYSFATHAQPQLESGKATNTPTSPFTISSALSDDTETLDASILMSSQYLPPLVPSELDHLVTNLLTPDNIARLRHLSATKVLLWHQQARHANQEHQHQLQNPLHSSLQFGHTLPSDIPSSTSGSLLLLLQDEDSNKLPLPPPRSSTSHDRSPSPSLSDRSSNLPLTATSTSTRALAQYNEQNNNNTTLPFRQVRLAKWAQDLQRSLDNERKRYREIYLGGNHKSLLWKGDGVAGADESSDNEKALVSHHYQQQRVEQRPARGRLGGAIAVIDPRDPLGLLALGQSMRRRGWFMLRVAGLGGLVGAGIWWVVRNWVEVQGWWYGGTVINGFGVGIAPVQWGVGLGHADDGGVDWRGFFGGGGGWRGLI</sequence>
<reference evidence="5" key="1">
    <citation type="submission" date="2023-07" db="EMBL/GenBank/DDBJ databases">
        <title>Black Yeasts Isolated from many extreme environments.</title>
        <authorList>
            <person name="Coleine C."/>
            <person name="Stajich J.E."/>
            <person name="Selbmann L."/>
        </authorList>
    </citation>
    <scope>NUCLEOTIDE SEQUENCE</scope>
    <source>
        <strain evidence="5">CCFEE 5485</strain>
    </source>
</reference>
<keyword evidence="1" id="KW-0547">Nucleotide-binding</keyword>
<keyword evidence="3" id="KW-0472">Membrane</keyword>
<feature type="compositionally biased region" description="Polar residues" evidence="2">
    <location>
        <begin position="223"/>
        <end position="232"/>
    </location>
</feature>
<gene>
    <name evidence="5" type="ORF">LTR78_004829</name>
</gene>
<dbReference type="AlphaFoldDB" id="A0AAE1C2D0"/>
<dbReference type="PROSITE" id="PS51719">
    <property type="entry name" value="G_SEPTIN"/>
    <property type="match status" value="1"/>
</dbReference>
<feature type="compositionally biased region" description="Polar residues" evidence="2">
    <location>
        <begin position="49"/>
        <end position="59"/>
    </location>
</feature>
<dbReference type="SUPFAM" id="SSF52540">
    <property type="entry name" value="P-loop containing nucleoside triphosphate hydrolases"/>
    <property type="match status" value="1"/>
</dbReference>
<feature type="compositionally biased region" description="Polar residues" evidence="2">
    <location>
        <begin position="174"/>
        <end position="185"/>
    </location>
</feature>
<dbReference type="GO" id="GO:0005525">
    <property type="term" value="F:GTP binding"/>
    <property type="evidence" value="ECO:0007669"/>
    <property type="project" value="UniProtKB-KW"/>
</dbReference>
<evidence type="ECO:0000313" key="5">
    <source>
        <dbReference type="EMBL" id="KAK3675319.1"/>
    </source>
</evidence>
<name>A0AAE1C2D0_9PEZI</name>
<feature type="compositionally biased region" description="Polar residues" evidence="2">
    <location>
        <begin position="192"/>
        <end position="207"/>
    </location>
</feature>
<dbReference type="InterPro" id="IPR027417">
    <property type="entry name" value="P-loop_NTPase"/>
</dbReference>
<feature type="transmembrane region" description="Helical" evidence="3">
    <location>
        <begin position="774"/>
        <end position="793"/>
    </location>
</feature>